<evidence type="ECO:0000313" key="2">
    <source>
        <dbReference type="EMBL" id="AGW12952.1"/>
    </source>
</evidence>
<feature type="region of interest" description="Disordered" evidence="1">
    <location>
        <begin position="44"/>
        <end position="101"/>
    </location>
</feature>
<dbReference type="STRING" id="1121448.DGI_1078"/>
<organism evidence="2 3">
    <name type="scientific">Megalodesulfovibrio gigas (strain ATCC 19364 / DSM 1382 / NCIMB 9332 / VKM B-1759)</name>
    <name type="common">Desulfovibrio gigas</name>
    <dbReference type="NCBI Taxonomy" id="1121448"/>
    <lineage>
        <taxon>Bacteria</taxon>
        <taxon>Pseudomonadati</taxon>
        <taxon>Thermodesulfobacteriota</taxon>
        <taxon>Desulfovibrionia</taxon>
        <taxon>Desulfovibrionales</taxon>
        <taxon>Desulfovibrionaceae</taxon>
        <taxon>Megalodesulfovibrio</taxon>
    </lineage>
</organism>
<accession>T2GAK7</accession>
<gene>
    <name evidence="2" type="ORF">DGI_1078</name>
</gene>
<reference evidence="2 3" key="1">
    <citation type="journal article" date="2013" name="J. Bacteriol.">
        <title>Roles of HynAB and Ech, the only two hydrogenases found in the model sulfate reducer Desulfovibrio gigas.</title>
        <authorList>
            <person name="Morais-Silva F.O."/>
            <person name="Santos C.I."/>
            <person name="Rodrigues R."/>
            <person name="Pereira I.A."/>
            <person name="Rodrigues-Pousada C."/>
        </authorList>
    </citation>
    <scope>NUCLEOTIDE SEQUENCE [LARGE SCALE GENOMIC DNA]</scope>
    <source>
        <strain evidence="3">ATCC 19364 / DSM 1382 / NCIMB 9332 / VKM B-1759</strain>
    </source>
</reference>
<keyword evidence="3" id="KW-1185">Reference proteome</keyword>
<name>T2GAK7_MEGG1</name>
<reference evidence="3" key="2">
    <citation type="submission" date="2013-07" db="EMBL/GenBank/DDBJ databases">
        <authorList>
            <person name="Morais-Silva F.O."/>
            <person name="Rezende A.M."/>
            <person name="Pimentel C."/>
            <person name="Resende D.M."/>
            <person name="Santos C.I."/>
            <person name="Clemente C."/>
            <person name="de Oliveira L.M."/>
            <person name="da Silva S.M."/>
            <person name="Costa D.A."/>
            <person name="Varela-Raposo A."/>
            <person name="Horacio E.C.A."/>
            <person name="Matos M."/>
            <person name="Flores O."/>
            <person name="Ruiz J.C."/>
            <person name="Rodrigues-Pousada C."/>
        </authorList>
    </citation>
    <scope>NUCLEOTIDE SEQUENCE [LARGE SCALE GENOMIC DNA]</scope>
    <source>
        <strain evidence="3">ATCC 19364 / DSM 1382 / NCIMB 9332 / VKM B-1759</strain>
    </source>
</reference>
<sequence length="108" mass="11298">MPVHMNLLVAPIPLAGEIAGAELALPQAQAHAARDAAFDALVRDRQKTPAVDPQTGLESLGKDGGGQGPPPRRQRQGRKRPASAEPAPTITHAHAEGPWQGVLINVNV</sequence>
<proteinExistence type="predicted"/>
<dbReference type="AlphaFoldDB" id="T2GAK7"/>
<evidence type="ECO:0000256" key="1">
    <source>
        <dbReference type="SAM" id="MobiDB-lite"/>
    </source>
</evidence>
<dbReference type="Proteomes" id="UP000016587">
    <property type="component" value="Chromosome"/>
</dbReference>
<feature type="compositionally biased region" description="Basic residues" evidence="1">
    <location>
        <begin position="72"/>
        <end position="81"/>
    </location>
</feature>
<dbReference type="KEGG" id="dgg:DGI_1078"/>
<dbReference type="RefSeq" id="WP_021759707.1">
    <property type="nucleotide sequence ID" value="NC_022444.1"/>
</dbReference>
<dbReference type="EMBL" id="CP006585">
    <property type="protein sequence ID" value="AGW12952.1"/>
    <property type="molecule type" value="Genomic_DNA"/>
</dbReference>
<dbReference type="HOGENOM" id="CLU_2192756_0_0_7"/>
<protein>
    <submittedName>
        <fullName evidence="2">Uncharacterized protein</fullName>
    </submittedName>
</protein>
<evidence type="ECO:0000313" key="3">
    <source>
        <dbReference type="Proteomes" id="UP000016587"/>
    </source>
</evidence>
<dbReference type="PATRIC" id="fig|1121448.10.peg.1083"/>